<evidence type="ECO:0000313" key="5">
    <source>
        <dbReference type="EMBL" id="KAF5861454.1"/>
    </source>
</evidence>
<gene>
    <name evidence="4" type="ORF">BDV23DRAFT_150097</name>
    <name evidence="5" type="ORF">ETB97_012933</name>
</gene>
<dbReference type="InterPro" id="IPR046347">
    <property type="entry name" value="bZIP_sf"/>
</dbReference>
<evidence type="ECO:0000313" key="6">
    <source>
        <dbReference type="Proteomes" id="UP000541154"/>
    </source>
</evidence>
<dbReference type="EMBL" id="SPNV01000099">
    <property type="protein sequence ID" value="KAF5861454.1"/>
    <property type="molecule type" value="Genomic_DNA"/>
</dbReference>
<reference evidence="5 6" key="1">
    <citation type="submission" date="2019-04" db="EMBL/GenBank/DDBJ databases">
        <title>Aspergillus burnettii sp. nov., novel species from soil in southeast Queensland.</title>
        <authorList>
            <person name="Gilchrist C.L.M."/>
            <person name="Pitt J.I."/>
            <person name="Lange L."/>
            <person name="Lacey H.J."/>
            <person name="Vuong D."/>
            <person name="Midgley D.J."/>
            <person name="Greenfield P."/>
            <person name="Bradbury M."/>
            <person name="Lacey E."/>
            <person name="Busk P.K."/>
            <person name="Pilgaard B."/>
            <person name="Chooi Y.H."/>
            <person name="Piggott A.M."/>
        </authorList>
    </citation>
    <scope>NUCLEOTIDE SEQUENCE [LARGE SCALE GENOMIC DNA]</scope>
    <source>
        <strain evidence="5 6">FRR 5400</strain>
    </source>
</reference>
<dbReference type="Gene3D" id="1.20.5.170">
    <property type="match status" value="1"/>
</dbReference>
<feature type="region of interest" description="Disordered" evidence="2">
    <location>
        <begin position="113"/>
        <end position="145"/>
    </location>
</feature>
<organism evidence="4">
    <name type="scientific">Petromyces alliaceus</name>
    <name type="common">Aspergillus alliaceus</name>
    <dbReference type="NCBI Taxonomy" id="209559"/>
    <lineage>
        <taxon>Eukaryota</taxon>
        <taxon>Fungi</taxon>
        <taxon>Dikarya</taxon>
        <taxon>Ascomycota</taxon>
        <taxon>Pezizomycotina</taxon>
        <taxon>Eurotiomycetes</taxon>
        <taxon>Eurotiomycetidae</taxon>
        <taxon>Eurotiales</taxon>
        <taxon>Aspergillaceae</taxon>
        <taxon>Aspergillus</taxon>
        <taxon>Aspergillus subgen. Circumdati</taxon>
    </lineage>
</organism>
<dbReference type="AlphaFoldDB" id="A0A5N7CHW9"/>
<feature type="compositionally biased region" description="Low complexity" evidence="2">
    <location>
        <begin position="218"/>
        <end position="234"/>
    </location>
</feature>
<feature type="domain" description="BZIP" evidence="3">
    <location>
        <begin position="125"/>
        <end position="183"/>
    </location>
</feature>
<accession>A0A8H6A774</accession>
<dbReference type="PROSITE" id="PS50217">
    <property type="entry name" value="BZIP"/>
    <property type="match status" value="1"/>
</dbReference>
<dbReference type="Proteomes" id="UP000541154">
    <property type="component" value="Unassembled WGS sequence"/>
</dbReference>
<dbReference type="EMBL" id="ML735232">
    <property type="protein sequence ID" value="KAE8393123.1"/>
    <property type="molecule type" value="Genomic_DNA"/>
</dbReference>
<protein>
    <recommendedName>
        <fullName evidence="3">BZIP domain-containing protein</fullName>
    </recommendedName>
</protein>
<dbReference type="SMART" id="SM00338">
    <property type="entry name" value="BRLZ"/>
    <property type="match status" value="1"/>
</dbReference>
<evidence type="ECO:0000259" key="3">
    <source>
        <dbReference type="PROSITE" id="PS50217"/>
    </source>
</evidence>
<accession>A0A5N7CHW9</accession>
<dbReference type="OrthoDB" id="4500984at2759"/>
<feature type="region of interest" description="Disordered" evidence="2">
    <location>
        <begin position="205"/>
        <end position="235"/>
    </location>
</feature>
<dbReference type="GO" id="GO:0003700">
    <property type="term" value="F:DNA-binding transcription factor activity"/>
    <property type="evidence" value="ECO:0007669"/>
    <property type="project" value="InterPro"/>
</dbReference>
<proteinExistence type="predicted"/>
<reference evidence="4" key="2">
    <citation type="submission" date="2019-04" db="EMBL/GenBank/DDBJ databases">
        <title>Friends and foes A comparative genomics studyof 23 Aspergillus species from section Flavi.</title>
        <authorList>
            <consortium name="DOE Joint Genome Institute"/>
            <person name="Kjaerbolling I."/>
            <person name="Vesth T."/>
            <person name="Frisvad J.C."/>
            <person name="Nybo J.L."/>
            <person name="Theobald S."/>
            <person name="Kildgaard S."/>
            <person name="Isbrandt T."/>
            <person name="Kuo A."/>
            <person name="Sato A."/>
            <person name="Lyhne E.K."/>
            <person name="Kogle M.E."/>
            <person name="Wiebenga A."/>
            <person name="Kun R.S."/>
            <person name="Lubbers R.J."/>
            <person name="Makela M.R."/>
            <person name="Barry K."/>
            <person name="Chovatia M."/>
            <person name="Clum A."/>
            <person name="Daum C."/>
            <person name="Haridas S."/>
            <person name="He G."/>
            <person name="LaButti K."/>
            <person name="Lipzen A."/>
            <person name="Mondo S."/>
            <person name="Riley R."/>
            <person name="Salamov A."/>
            <person name="Simmons B.A."/>
            <person name="Magnuson J.K."/>
            <person name="Henrissat B."/>
            <person name="Mortensen U.H."/>
            <person name="Larsen T.O."/>
            <person name="Devries R.P."/>
            <person name="Grigoriev I.V."/>
            <person name="Machida M."/>
            <person name="Baker S.E."/>
            <person name="Andersen M.R."/>
        </authorList>
    </citation>
    <scope>NUCLEOTIDE SEQUENCE [LARGE SCALE GENOMIC DNA]</scope>
    <source>
        <strain evidence="4">IBT 14317</strain>
    </source>
</reference>
<evidence type="ECO:0000313" key="4">
    <source>
        <dbReference type="EMBL" id="KAE8393123.1"/>
    </source>
</evidence>
<dbReference type="SUPFAM" id="SSF57959">
    <property type="entry name" value="Leucine zipper domain"/>
    <property type="match status" value="1"/>
</dbReference>
<feature type="compositionally biased region" description="Polar residues" evidence="2">
    <location>
        <begin position="117"/>
        <end position="127"/>
    </location>
</feature>
<sequence>MDASTGSSMNLRPRETTDTEYDTDIGVLQWDETMQHHHQHNREANYHPQAMLTDDIRFIPTLSVTGNTPSLLHSLPISAHSNLSPPAATACITMNPIDSAVVCSVGADSQHLDHNGYRSSNGVNRRQSQNREAQRRFRERREQERVQTQVKMDVLRTENKRLSDLFHLLRTENNRLEGENERLKNEVEILRKRWKDVLRVMSEMAQQDGRTADHRITSPAASCSSSSSPSGSCSQIDVQSLRRSVVMQTLVALFEERGAESTHSVCLKDRSESP</sequence>
<dbReference type="InterPro" id="IPR004827">
    <property type="entry name" value="bZIP"/>
</dbReference>
<dbReference type="Proteomes" id="UP000326877">
    <property type="component" value="Unassembled WGS sequence"/>
</dbReference>
<evidence type="ECO:0000256" key="2">
    <source>
        <dbReference type="SAM" id="MobiDB-lite"/>
    </source>
</evidence>
<keyword evidence="6" id="KW-1185">Reference proteome</keyword>
<evidence type="ECO:0000256" key="1">
    <source>
        <dbReference type="SAM" id="Coils"/>
    </source>
</evidence>
<feature type="compositionally biased region" description="Basic and acidic residues" evidence="2">
    <location>
        <begin position="132"/>
        <end position="145"/>
    </location>
</feature>
<dbReference type="PROSITE" id="PS00036">
    <property type="entry name" value="BZIP_BASIC"/>
    <property type="match status" value="1"/>
</dbReference>
<name>A0A5N7CHW9_PETAA</name>
<feature type="coiled-coil region" evidence="1">
    <location>
        <begin position="166"/>
        <end position="193"/>
    </location>
</feature>
<keyword evidence="1" id="KW-0175">Coiled coil</keyword>